<accession>A0A9K3DN07</accession>
<reference evidence="1" key="2">
    <citation type="submission" date="2020-06" db="EMBL/GenBank/DDBJ databases">
        <title>Helianthus annuus Genome sequencing and assembly Release 2.</title>
        <authorList>
            <person name="Gouzy J."/>
            <person name="Langlade N."/>
            <person name="Munos S."/>
        </authorList>
    </citation>
    <scope>NUCLEOTIDE SEQUENCE</scope>
    <source>
        <tissue evidence="1">Leaves</tissue>
    </source>
</reference>
<reference evidence="1" key="1">
    <citation type="journal article" date="2017" name="Nature">
        <title>The sunflower genome provides insights into oil metabolism, flowering and Asterid evolution.</title>
        <authorList>
            <person name="Badouin H."/>
            <person name="Gouzy J."/>
            <person name="Grassa C.J."/>
            <person name="Murat F."/>
            <person name="Staton S.E."/>
            <person name="Cottret L."/>
            <person name="Lelandais-Briere C."/>
            <person name="Owens G.L."/>
            <person name="Carrere S."/>
            <person name="Mayjonade B."/>
            <person name="Legrand L."/>
            <person name="Gill N."/>
            <person name="Kane N.C."/>
            <person name="Bowers J.E."/>
            <person name="Hubner S."/>
            <person name="Bellec A."/>
            <person name="Berard A."/>
            <person name="Berges H."/>
            <person name="Blanchet N."/>
            <person name="Boniface M.C."/>
            <person name="Brunel D."/>
            <person name="Catrice O."/>
            <person name="Chaidir N."/>
            <person name="Claudel C."/>
            <person name="Donnadieu C."/>
            <person name="Faraut T."/>
            <person name="Fievet G."/>
            <person name="Helmstetter N."/>
            <person name="King M."/>
            <person name="Knapp S.J."/>
            <person name="Lai Z."/>
            <person name="Le Paslier M.C."/>
            <person name="Lippi Y."/>
            <person name="Lorenzon L."/>
            <person name="Mandel J.R."/>
            <person name="Marage G."/>
            <person name="Marchand G."/>
            <person name="Marquand E."/>
            <person name="Bret-Mestries E."/>
            <person name="Morien E."/>
            <person name="Nambeesan S."/>
            <person name="Nguyen T."/>
            <person name="Pegot-Espagnet P."/>
            <person name="Pouilly N."/>
            <person name="Raftis F."/>
            <person name="Sallet E."/>
            <person name="Schiex T."/>
            <person name="Thomas J."/>
            <person name="Vandecasteele C."/>
            <person name="Vares D."/>
            <person name="Vear F."/>
            <person name="Vautrin S."/>
            <person name="Crespi M."/>
            <person name="Mangin B."/>
            <person name="Burke J.M."/>
            <person name="Salse J."/>
            <person name="Munos S."/>
            <person name="Vincourt P."/>
            <person name="Rieseberg L.H."/>
            <person name="Langlade N.B."/>
        </authorList>
    </citation>
    <scope>NUCLEOTIDE SEQUENCE</scope>
    <source>
        <tissue evidence="1">Leaves</tissue>
    </source>
</reference>
<keyword evidence="2" id="KW-1185">Reference proteome</keyword>
<protein>
    <submittedName>
        <fullName evidence="1">Uncharacterized protein</fullName>
    </submittedName>
</protein>
<sequence>MNKSTSSKHNYATFSRLVSQKSGIKFVFFFFRTQQMSKCVG</sequence>
<evidence type="ECO:0000313" key="2">
    <source>
        <dbReference type="Proteomes" id="UP000215914"/>
    </source>
</evidence>
<gene>
    <name evidence="1" type="ORF">HanXRQr2_Chr17g0822661</name>
</gene>
<dbReference type="Gramene" id="mRNA:HanXRQr2_Chr17g0822661">
    <property type="protein sequence ID" value="mRNA:HanXRQr2_Chr17g0822661"/>
    <property type="gene ID" value="HanXRQr2_Chr17g0822661"/>
</dbReference>
<proteinExistence type="predicted"/>
<dbReference type="EMBL" id="MNCJ02000332">
    <property type="protein sequence ID" value="KAF5757097.1"/>
    <property type="molecule type" value="Genomic_DNA"/>
</dbReference>
<dbReference type="AlphaFoldDB" id="A0A9K3DN07"/>
<evidence type="ECO:0000313" key="1">
    <source>
        <dbReference type="EMBL" id="KAF5757097.1"/>
    </source>
</evidence>
<dbReference type="Proteomes" id="UP000215914">
    <property type="component" value="Unassembled WGS sequence"/>
</dbReference>
<name>A0A9K3DN07_HELAN</name>
<comment type="caution">
    <text evidence="1">The sequence shown here is derived from an EMBL/GenBank/DDBJ whole genome shotgun (WGS) entry which is preliminary data.</text>
</comment>
<organism evidence="1 2">
    <name type="scientific">Helianthus annuus</name>
    <name type="common">Common sunflower</name>
    <dbReference type="NCBI Taxonomy" id="4232"/>
    <lineage>
        <taxon>Eukaryota</taxon>
        <taxon>Viridiplantae</taxon>
        <taxon>Streptophyta</taxon>
        <taxon>Embryophyta</taxon>
        <taxon>Tracheophyta</taxon>
        <taxon>Spermatophyta</taxon>
        <taxon>Magnoliopsida</taxon>
        <taxon>eudicotyledons</taxon>
        <taxon>Gunneridae</taxon>
        <taxon>Pentapetalae</taxon>
        <taxon>asterids</taxon>
        <taxon>campanulids</taxon>
        <taxon>Asterales</taxon>
        <taxon>Asteraceae</taxon>
        <taxon>Asteroideae</taxon>
        <taxon>Heliantheae alliance</taxon>
        <taxon>Heliantheae</taxon>
        <taxon>Helianthus</taxon>
    </lineage>
</organism>